<dbReference type="GeneID" id="19136459"/>
<organism evidence="2 3">
    <name type="scientific">Cochliobolus sativus (strain ND90Pr / ATCC 201652)</name>
    <name type="common">Common root rot and spot blotch fungus</name>
    <name type="synonym">Bipolaris sorokiniana</name>
    <dbReference type="NCBI Taxonomy" id="665912"/>
    <lineage>
        <taxon>Eukaryota</taxon>
        <taxon>Fungi</taxon>
        <taxon>Dikarya</taxon>
        <taxon>Ascomycota</taxon>
        <taxon>Pezizomycotina</taxon>
        <taxon>Dothideomycetes</taxon>
        <taxon>Pleosporomycetidae</taxon>
        <taxon>Pleosporales</taxon>
        <taxon>Pleosporineae</taxon>
        <taxon>Pleosporaceae</taxon>
        <taxon>Bipolaris</taxon>
    </lineage>
</organism>
<evidence type="ECO:0000256" key="1">
    <source>
        <dbReference type="SAM" id="MobiDB-lite"/>
    </source>
</evidence>
<dbReference type="Proteomes" id="UP000016934">
    <property type="component" value="Unassembled WGS sequence"/>
</dbReference>
<dbReference type="KEGG" id="bsc:COCSADRAFT_315496"/>
<dbReference type="EMBL" id="KB445642">
    <property type="protein sequence ID" value="EMD64863.1"/>
    <property type="molecule type" value="Genomic_DNA"/>
</dbReference>
<gene>
    <name evidence="2" type="ORF">COCSADRAFT_315496</name>
</gene>
<reference evidence="3" key="2">
    <citation type="journal article" date="2013" name="PLoS Genet.">
        <title>Comparative genome structure, secondary metabolite, and effector coding capacity across Cochliobolus pathogens.</title>
        <authorList>
            <person name="Condon B.J."/>
            <person name="Leng Y."/>
            <person name="Wu D."/>
            <person name="Bushley K.E."/>
            <person name="Ohm R.A."/>
            <person name="Otillar R."/>
            <person name="Martin J."/>
            <person name="Schackwitz W."/>
            <person name="Grimwood J."/>
            <person name="MohdZainudin N."/>
            <person name="Xue C."/>
            <person name="Wang R."/>
            <person name="Manning V.A."/>
            <person name="Dhillon B."/>
            <person name="Tu Z.J."/>
            <person name="Steffenson B.J."/>
            <person name="Salamov A."/>
            <person name="Sun H."/>
            <person name="Lowry S."/>
            <person name="LaButti K."/>
            <person name="Han J."/>
            <person name="Copeland A."/>
            <person name="Lindquist E."/>
            <person name="Barry K."/>
            <person name="Schmutz J."/>
            <person name="Baker S.E."/>
            <person name="Ciuffetti L.M."/>
            <person name="Grigoriev I.V."/>
            <person name="Zhong S."/>
            <person name="Turgeon B.G."/>
        </authorList>
    </citation>
    <scope>NUCLEOTIDE SEQUENCE [LARGE SCALE GENOMIC DNA]</scope>
    <source>
        <strain evidence="3">ND90Pr / ATCC 201652</strain>
    </source>
</reference>
<keyword evidence="3" id="KW-1185">Reference proteome</keyword>
<evidence type="ECO:0000313" key="2">
    <source>
        <dbReference type="EMBL" id="EMD64863.1"/>
    </source>
</evidence>
<protein>
    <submittedName>
        <fullName evidence="2">Uncharacterized protein</fullName>
    </submittedName>
</protein>
<proteinExistence type="predicted"/>
<feature type="region of interest" description="Disordered" evidence="1">
    <location>
        <begin position="1"/>
        <end position="35"/>
    </location>
</feature>
<name>M2SC25_COCSN</name>
<dbReference type="AlphaFoldDB" id="M2SC25"/>
<feature type="compositionally biased region" description="Low complexity" evidence="1">
    <location>
        <begin position="17"/>
        <end position="26"/>
    </location>
</feature>
<accession>M2SC25</accession>
<reference evidence="2 3" key="1">
    <citation type="journal article" date="2012" name="PLoS Pathog.">
        <title>Diverse lifestyles and strategies of plant pathogenesis encoded in the genomes of eighteen Dothideomycetes fungi.</title>
        <authorList>
            <person name="Ohm R.A."/>
            <person name="Feau N."/>
            <person name="Henrissat B."/>
            <person name="Schoch C.L."/>
            <person name="Horwitz B.A."/>
            <person name="Barry K.W."/>
            <person name="Condon B.J."/>
            <person name="Copeland A.C."/>
            <person name="Dhillon B."/>
            <person name="Glaser F."/>
            <person name="Hesse C.N."/>
            <person name="Kosti I."/>
            <person name="LaButti K."/>
            <person name="Lindquist E.A."/>
            <person name="Lucas S."/>
            <person name="Salamov A.A."/>
            <person name="Bradshaw R.E."/>
            <person name="Ciuffetti L."/>
            <person name="Hamelin R.C."/>
            <person name="Kema G.H.J."/>
            <person name="Lawrence C."/>
            <person name="Scott J.A."/>
            <person name="Spatafora J.W."/>
            <person name="Turgeon B.G."/>
            <person name="de Wit P.J.G.M."/>
            <person name="Zhong S."/>
            <person name="Goodwin S.B."/>
            <person name="Grigoriev I.V."/>
        </authorList>
    </citation>
    <scope>NUCLEOTIDE SEQUENCE [LARGE SCALE GENOMIC DNA]</scope>
    <source>
        <strain evidence="3">ND90Pr / ATCC 201652</strain>
    </source>
</reference>
<dbReference type="HOGENOM" id="CLU_2133088_0_0_1"/>
<dbReference type="RefSeq" id="XP_007699414.1">
    <property type="nucleotide sequence ID" value="XM_007701224.1"/>
</dbReference>
<sequence>MTVAGLGSQRGWKEMEGSGAARAAADGSDESAIRGHRLQGRHVVGVGAARTVGQQDGDPVMYQRLRAGTKACSRRSTACHELRRRRWPLGARGADGGQRKRGSPSLLLLLLHYYVPTLPIYFT</sequence>
<evidence type="ECO:0000313" key="3">
    <source>
        <dbReference type="Proteomes" id="UP000016934"/>
    </source>
</evidence>
<dbReference type="OrthoDB" id="3679897at2759"/>